<dbReference type="SMART" id="SM00220">
    <property type="entry name" value="S_TKc"/>
    <property type="match status" value="1"/>
</dbReference>
<dbReference type="PROSITE" id="PS50011">
    <property type="entry name" value="PROTEIN_KINASE_DOM"/>
    <property type="match status" value="1"/>
</dbReference>
<dbReference type="SUPFAM" id="SSF56112">
    <property type="entry name" value="Protein kinase-like (PK-like)"/>
    <property type="match status" value="1"/>
</dbReference>
<keyword evidence="8 11" id="KW-0067">ATP-binding</keyword>
<dbReference type="GO" id="GO:0045727">
    <property type="term" value="P:positive regulation of translation"/>
    <property type="evidence" value="ECO:0007669"/>
    <property type="project" value="UniProtKB-ARBA"/>
</dbReference>
<dbReference type="Pfam" id="PF00069">
    <property type="entry name" value="Pkinase"/>
    <property type="match status" value="1"/>
</dbReference>
<dbReference type="EC" id="2.7.11.1" evidence="2"/>
<organism evidence="15 16">
    <name type="scientific">Cannabis sativa</name>
    <name type="common">Hemp</name>
    <name type="synonym">Marijuana</name>
    <dbReference type="NCBI Taxonomy" id="3483"/>
    <lineage>
        <taxon>Eukaryota</taxon>
        <taxon>Viridiplantae</taxon>
        <taxon>Streptophyta</taxon>
        <taxon>Embryophyta</taxon>
        <taxon>Tracheophyta</taxon>
        <taxon>Spermatophyta</taxon>
        <taxon>Magnoliopsida</taxon>
        <taxon>eudicotyledons</taxon>
        <taxon>Gunneridae</taxon>
        <taxon>Pentapetalae</taxon>
        <taxon>rosids</taxon>
        <taxon>fabids</taxon>
        <taxon>Rosales</taxon>
        <taxon>Cannabaceae</taxon>
        <taxon>Cannabis</taxon>
    </lineage>
</organism>
<evidence type="ECO:0000256" key="8">
    <source>
        <dbReference type="ARBA" id="ARBA00022840"/>
    </source>
</evidence>
<evidence type="ECO:0000256" key="9">
    <source>
        <dbReference type="ARBA" id="ARBA00047899"/>
    </source>
</evidence>
<evidence type="ECO:0000256" key="11">
    <source>
        <dbReference type="PROSITE-ProRule" id="PRU10141"/>
    </source>
</evidence>
<dbReference type="InterPro" id="IPR000961">
    <property type="entry name" value="AGC-kinase_C"/>
</dbReference>
<comment type="similarity">
    <text evidence="1">Belongs to the protein kinase superfamily. AGC Ser/Thr protein kinase family. S6 kinase subfamily.</text>
</comment>
<dbReference type="GO" id="GO:0005634">
    <property type="term" value="C:nucleus"/>
    <property type="evidence" value="ECO:0007669"/>
    <property type="project" value="UniProtKB-ARBA"/>
</dbReference>
<dbReference type="InterPro" id="IPR017892">
    <property type="entry name" value="Pkinase_C"/>
</dbReference>
<dbReference type="SMART" id="SM00133">
    <property type="entry name" value="S_TK_X"/>
    <property type="match status" value="2"/>
</dbReference>
<dbReference type="Proteomes" id="UP000583929">
    <property type="component" value="Unassembled WGS sequence"/>
</dbReference>
<evidence type="ECO:0000259" key="13">
    <source>
        <dbReference type="PROSITE" id="PS50011"/>
    </source>
</evidence>
<gene>
    <name evidence="15" type="ORF">G4B88_014194</name>
</gene>
<reference evidence="15 16" key="1">
    <citation type="journal article" date="2020" name="bioRxiv">
        <title>Sequence and annotation of 42 cannabis genomes reveals extensive copy number variation in cannabinoid synthesis and pathogen resistance genes.</title>
        <authorList>
            <person name="Mckernan K.J."/>
            <person name="Helbert Y."/>
            <person name="Kane L.T."/>
            <person name="Ebling H."/>
            <person name="Zhang L."/>
            <person name="Liu B."/>
            <person name="Eaton Z."/>
            <person name="Mclaughlin S."/>
            <person name="Kingan S."/>
            <person name="Baybayan P."/>
            <person name="Concepcion G."/>
            <person name="Jordan M."/>
            <person name="Riva A."/>
            <person name="Barbazuk W."/>
            <person name="Harkins T."/>
        </authorList>
    </citation>
    <scope>NUCLEOTIDE SEQUENCE [LARGE SCALE GENOMIC DNA]</scope>
    <source>
        <strain evidence="16">cv. Jamaican Lion 4</strain>
        <tissue evidence="15">Leaf</tissue>
    </source>
</reference>
<keyword evidence="7" id="KW-0418">Kinase</keyword>
<evidence type="ECO:0000313" key="15">
    <source>
        <dbReference type="EMBL" id="KAF4362857.1"/>
    </source>
</evidence>
<dbReference type="FunFam" id="1.10.510.10:FF:000297">
    <property type="entry name" value="Non-specific serine/threonine protein kinase"/>
    <property type="match status" value="1"/>
</dbReference>
<feature type="domain" description="Protein kinase" evidence="13">
    <location>
        <begin position="64"/>
        <end position="321"/>
    </location>
</feature>
<dbReference type="GO" id="GO:0009651">
    <property type="term" value="P:response to salt stress"/>
    <property type="evidence" value="ECO:0007669"/>
    <property type="project" value="UniProtKB-ARBA"/>
</dbReference>
<dbReference type="Gene3D" id="1.10.510.10">
    <property type="entry name" value="Transferase(Phosphotransferase) domain 1"/>
    <property type="match status" value="2"/>
</dbReference>
<dbReference type="CDD" id="cd05123">
    <property type="entry name" value="STKc_AGC"/>
    <property type="match status" value="1"/>
</dbReference>
<accession>A0A7J6EWN7</accession>
<dbReference type="PROSITE" id="PS51285">
    <property type="entry name" value="AGC_KINASE_CTER"/>
    <property type="match status" value="2"/>
</dbReference>
<keyword evidence="3 12" id="KW-0723">Serine/threonine-protein kinase</keyword>
<dbReference type="Gene3D" id="3.30.200.20">
    <property type="entry name" value="Phosphorylase Kinase, domain 1"/>
    <property type="match status" value="2"/>
</dbReference>
<keyword evidence="16" id="KW-1185">Reference proteome</keyword>
<comment type="catalytic activity">
    <reaction evidence="10">
        <text>L-seryl-[protein] + ATP = O-phospho-L-seryl-[protein] + ADP + H(+)</text>
        <dbReference type="Rhea" id="RHEA:17989"/>
        <dbReference type="Rhea" id="RHEA-COMP:9863"/>
        <dbReference type="Rhea" id="RHEA-COMP:11604"/>
        <dbReference type="ChEBI" id="CHEBI:15378"/>
        <dbReference type="ChEBI" id="CHEBI:29999"/>
        <dbReference type="ChEBI" id="CHEBI:30616"/>
        <dbReference type="ChEBI" id="CHEBI:83421"/>
        <dbReference type="ChEBI" id="CHEBI:456216"/>
        <dbReference type="EC" id="2.7.11.1"/>
    </reaction>
</comment>
<dbReference type="Pfam" id="PF00433">
    <property type="entry name" value="Pkinase_C"/>
    <property type="match status" value="1"/>
</dbReference>
<dbReference type="PROSITE" id="PS00107">
    <property type="entry name" value="PROTEIN_KINASE_ATP"/>
    <property type="match status" value="1"/>
</dbReference>
<protein>
    <recommendedName>
        <fullName evidence="2">non-specific serine/threonine protein kinase</fullName>
        <ecNumber evidence="2">2.7.11.1</ecNumber>
    </recommendedName>
</protein>
<dbReference type="InterPro" id="IPR045270">
    <property type="entry name" value="STKc_AGC"/>
</dbReference>
<dbReference type="InterPro" id="IPR017441">
    <property type="entry name" value="Protein_kinase_ATP_BS"/>
</dbReference>
<evidence type="ECO:0000256" key="1">
    <source>
        <dbReference type="ARBA" id="ARBA00009804"/>
    </source>
</evidence>
<evidence type="ECO:0000256" key="10">
    <source>
        <dbReference type="ARBA" id="ARBA00048679"/>
    </source>
</evidence>
<evidence type="ECO:0000313" key="16">
    <source>
        <dbReference type="Proteomes" id="UP000583929"/>
    </source>
</evidence>
<evidence type="ECO:0000256" key="2">
    <source>
        <dbReference type="ARBA" id="ARBA00012513"/>
    </source>
</evidence>
<evidence type="ECO:0000256" key="3">
    <source>
        <dbReference type="ARBA" id="ARBA00022527"/>
    </source>
</evidence>
<keyword evidence="4" id="KW-0597">Phosphoprotein</keyword>
<dbReference type="InterPro" id="IPR000719">
    <property type="entry name" value="Prot_kinase_dom"/>
</dbReference>
<dbReference type="InterPro" id="IPR011009">
    <property type="entry name" value="Kinase-like_dom_sf"/>
</dbReference>
<comment type="caution">
    <text evidence="15">The sequence shown here is derived from an EMBL/GenBank/DDBJ whole genome shotgun (WGS) entry which is preliminary data.</text>
</comment>
<dbReference type="PROSITE" id="PS00108">
    <property type="entry name" value="PROTEIN_KINASE_ST"/>
    <property type="match status" value="1"/>
</dbReference>
<name>A0A7J6EWN7_CANSA</name>
<dbReference type="InterPro" id="IPR008271">
    <property type="entry name" value="Ser/Thr_kinase_AS"/>
</dbReference>
<feature type="domain" description="AGC-kinase C-terminal" evidence="14">
    <location>
        <begin position="387"/>
        <end position="446"/>
    </location>
</feature>
<evidence type="ECO:0000256" key="7">
    <source>
        <dbReference type="ARBA" id="ARBA00022777"/>
    </source>
</evidence>
<sequence length="446" mass="51446">MVIVNPIEKKFYNIDEDFSDTFGPLPDSIYDLQNLTLLEDDDCTHEYSNNNYDHDHQSVGIEDFEILKVVGQGSYGKVYQVRKIGTCEVYAMKVMRKDKASDENDAQYMISERQILAKLNHPFIVQLKYSFQNKYRLYFVLDFINGGDLDYQLHREGLFREDLARVYTAEIVSAISYLHENGIMHRDLKPHNILLDSEGHVMVTDFGMAKQFDENTGRSNTFCGTDEYMAPEIVQGRDHDKAADWWSVGILLFEMLTGQPPFTGGNKYKIHQKIVKEKIKLPAFLSSEAHSLLKGLLKKDPRMRLGSGPNGGNDIKRHKWFKTINWKKLECREIKPSFLPKVDGDCCVANFEKRYTKMALLLKKDPRMRLGSGPNGGNDIKRHKWFKTINWKKLECREIKPSFLPKVDGDCCVANFEKRYTKMALVESPASTPKFSSGQDNPFKEF</sequence>
<dbReference type="GO" id="GO:0005524">
    <property type="term" value="F:ATP binding"/>
    <property type="evidence" value="ECO:0007669"/>
    <property type="project" value="UniProtKB-UniRule"/>
</dbReference>
<dbReference type="FunFam" id="3.30.200.20:FF:000048">
    <property type="entry name" value="Non-specific serine/threonine protein kinase"/>
    <property type="match status" value="1"/>
</dbReference>
<dbReference type="GO" id="GO:0009409">
    <property type="term" value="P:response to cold"/>
    <property type="evidence" value="ECO:0007669"/>
    <property type="project" value="UniProtKB-ARBA"/>
</dbReference>
<feature type="binding site" evidence="11">
    <location>
        <position position="93"/>
    </location>
    <ligand>
        <name>ATP</name>
        <dbReference type="ChEBI" id="CHEBI:30616"/>
    </ligand>
</feature>
<dbReference type="EMBL" id="JAATIQ010000306">
    <property type="protein sequence ID" value="KAF4362857.1"/>
    <property type="molecule type" value="Genomic_DNA"/>
</dbReference>
<feature type="domain" description="AGC-kinase C-terminal" evidence="14">
    <location>
        <begin position="322"/>
        <end position="357"/>
    </location>
</feature>
<evidence type="ECO:0000256" key="4">
    <source>
        <dbReference type="ARBA" id="ARBA00022553"/>
    </source>
</evidence>
<dbReference type="AlphaFoldDB" id="A0A7J6EWN7"/>
<dbReference type="GO" id="GO:0004674">
    <property type="term" value="F:protein serine/threonine kinase activity"/>
    <property type="evidence" value="ECO:0007669"/>
    <property type="project" value="UniProtKB-KW"/>
</dbReference>
<keyword evidence="6 11" id="KW-0547">Nucleotide-binding</keyword>
<comment type="catalytic activity">
    <reaction evidence="9">
        <text>L-threonyl-[protein] + ATP = O-phospho-L-threonyl-[protein] + ADP + H(+)</text>
        <dbReference type="Rhea" id="RHEA:46608"/>
        <dbReference type="Rhea" id="RHEA-COMP:11060"/>
        <dbReference type="Rhea" id="RHEA-COMP:11605"/>
        <dbReference type="ChEBI" id="CHEBI:15378"/>
        <dbReference type="ChEBI" id="CHEBI:30013"/>
        <dbReference type="ChEBI" id="CHEBI:30616"/>
        <dbReference type="ChEBI" id="CHEBI:61977"/>
        <dbReference type="ChEBI" id="CHEBI:456216"/>
        <dbReference type="EC" id="2.7.11.1"/>
    </reaction>
</comment>
<evidence type="ECO:0000259" key="14">
    <source>
        <dbReference type="PROSITE" id="PS51285"/>
    </source>
</evidence>
<keyword evidence="5" id="KW-0808">Transferase</keyword>
<dbReference type="PANTHER" id="PTHR24351">
    <property type="entry name" value="RIBOSOMAL PROTEIN S6 KINASE"/>
    <property type="match status" value="1"/>
</dbReference>
<proteinExistence type="inferred from homology"/>
<evidence type="ECO:0000256" key="6">
    <source>
        <dbReference type="ARBA" id="ARBA00022741"/>
    </source>
</evidence>
<evidence type="ECO:0000256" key="5">
    <source>
        <dbReference type="ARBA" id="ARBA00022679"/>
    </source>
</evidence>
<evidence type="ECO:0000256" key="12">
    <source>
        <dbReference type="RuleBase" id="RU000304"/>
    </source>
</evidence>